<dbReference type="RefSeq" id="WP_149387149.1">
    <property type="nucleotide sequence ID" value="NZ_VTRU01000001.1"/>
</dbReference>
<sequence>MKIKIVLLLLFIINTVTAQVKEKITIPNGVVYNYADDKINEKAKKLLTESLTNTTNDDLLGNNLIIGPTLWKRFKNIESLKSIPDSVIFHIDDIEVEGKMSKNLKDSKKIWEEVKKEVSGKYQIRKANEDELKYYWSTISFDIEEPLFILQTENHYYIINFIKEKLKLFWLDEFPNKNTYNNPIDKGTYKTEGTIKTYKNGNEVYITDKGNKETKLEKVLFLTSDQELQTNASVEDMKSVIEKTNRIFESLFKNSKKEGKIMVQFELGKKKNEIQFAVKDDLDLELMKEFEKQVNKEKYPHTKKDTIKFQLIYKVNSYNDTE</sequence>
<keyword evidence="2" id="KW-0614">Plasmid</keyword>
<keyword evidence="3" id="KW-1185">Reference proteome</keyword>
<feature type="chain" id="PRO_5022828705" evidence="1">
    <location>
        <begin position="19"/>
        <end position="322"/>
    </location>
</feature>
<keyword evidence="1" id="KW-0732">Signal</keyword>
<protein>
    <submittedName>
        <fullName evidence="2">Uncharacterized protein</fullName>
    </submittedName>
</protein>
<accession>A0A5D9A0Q0</accession>
<reference evidence="2 3" key="1">
    <citation type="submission" date="2019-08" db="EMBL/GenBank/DDBJ databases">
        <title>Draft genome sequence of Chryseobacterium sp. Gsoil 183.</title>
        <authorList>
            <person name="Im W.-T."/>
        </authorList>
    </citation>
    <scope>NUCLEOTIDE SEQUENCE [LARGE SCALE GENOMIC DNA]</scope>
    <source>
        <strain evidence="2 3">Gsoil 183</strain>
        <plasmid evidence="2">unnamed1</plasmid>
    </source>
</reference>
<evidence type="ECO:0000256" key="1">
    <source>
        <dbReference type="SAM" id="SignalP"/>
    </source>
</evidence>
<gene>
    <name evidence="2" type="ORF">FW781_09350</name>
</gene>
<proteinExistence type="predicted"/>
<comment type="caution">
    <text evidence="2">The sequence shown here is derived from an EMBL/GenBank/DDBJ whole genome shotgun (WGS) entry which is preliminary data.</text>
</comment>
<evidence type="ECO:0000313" key="3">
    <source>
        <dbReference type="Proteomes" id="UP000323884"/>
    </source>
</evidence>
<dbReference type="OrthoDB" id="1336082at2"/>
<feature type="signal peptide" evidence="1">
    <location>
        <begin position="1"/>
        <end position="18"/>
    </location>
</feature>
<organism evidence="2 3">
    <name type="scientific">Chryseobacterium panacisoli</name>
    <dbReference type="NCBI Taxonomy" id="1807141"/>
    <lineage>
        <taxon>Bacteria</taxon>
        <taxon>Pseudomonadati</taxon>
        <taxon>Bacteroidota</taxon>
        <taxon>Flavobacteriia</taxon>
        <taxon>Flavobacteriales</taxon>
        <taxon>Weeksellaceae</taxon>
        <taxon>Chryseobacterium group</taxon>
        <taxon>Chryseobacterium</taxon>
    </lineage>
</organism>
<name>A0A5D9A0Q0_9FLAO</name>
<dbReference type="AlphaFoldDB" id="A0A5D9A0Q0"/>
<dbReference type="Proteomes" id="UP000323884">
    <property type="component" value="Unassembled WGS sequence"/>
</dbReference>
<evidence type="ECO:0000313" key="2">
    <source>
        <dbReference type="EMBL" id="TZG00114.1"/>
    </source>
</evidence>
<dbReference type="EMBL" id="VTRU01000001">
    <property type="protein sequence ID" value="TZG00114.1"/>
    <property type="molecule type" value="Genomic_DNA"/>
</dbReference>
<geneLocation type="plasmid" evidence="2">
    <name>unnamed1</name>
</geneLocation>